<dbReference type="PROSITE" id="PS51918">
    <property type="entry name" value="RADICAL_SAM"/>
    <property type="match status" value="1"/>
</dbReference>
<evidence type="ECO:0000259" key="12">
    <source>
        <dbReference type="PROSITE" id="PS51449"/>
    </source>
</evidence>
<keyword evidence="8 10" id="KW-0411">Iron-sulfur</keyword>
<name>A0A2K9P425_9FIRM</name>
<comment type="subcellular location">
    <subcellularLocation>
        <location evidence="10">Cytoplasm</location>
    </subcellularLocation>
</comment>
<dbReference type="PROSITE" id="PS01278">
    <property type="entry name" value="MTTASE_RADICAL"/>
    <property type="match status" value="1"/>
</dbReference>
<dbReference type="SFLD" id="SFLDG01061">
    <property type="entry name" value="methylthiotransferase"/>
    <property type="match status" value="1"/>
</dbReference>
<dbReference type="SFLD" id="SFLDF00274">
    <property type="entry name" value="ribosomal_protein_S12_methylth"/>
    <property type="match status" value="1"/>
</dbReference>
<dbReference type="NCBIfam" id="TIGR01125">
    <property type="entry name" value="30S ribosomal protein S12 methylthiotransferase RimO"/>
    <property type="match status" value="1"/>
</dbReference>
<dbReference type="GO" id="GO:0035597">
    <property type="term" value="F:tRNA-2-methylthio-N(6)-dimethylallyladenosine(37) synthase activity"/>
    <property type="evidence" value="ECO:0007669"/>
    <property type="project" value="UniProtKB-EC"/>
</dbReference>
<dbReference type="InterPro" id="IPR005839">
    <property type="entry name" value="Methylthiotransferase"/>
</dbReference>
<dbReference type="HAMAP" id="MF_01865">
    <property type="entry name" value="MTTase_RimO"/>
    <property type="match status" value="1"/>
</dbReference>
<comment type="catalytic activity">
    <reaction evidence="10">
        <text>L-aspartate(89)-[ribosomal protein uS12]-hydrogen + (sulfur carrier)-SH + AH2 + 2 S-adenosyl-L-methionine = 3-methylsulfanyl-L-aspartate(89)-[ribosomal protein uS12]-hydrogen + (sulfur carrier)-H + 5'-deoxyadenosine + L-methionine + A + S-adenosyl-L-homocysteine + 2 H(+)</text>
        <dbReference type="Rhea" id="RHEA:37087"/>
        <dbReference type="Rhea" id="RHEA-COMP:10460"/>
        <dbReference type="Rhea" id="RHEA-COMP:10461"/>
        <dbReference type="Rhea" id="RHEA-COMP:14737"/>
        <dbReference type="Rhea" id="RHEA-COMP:14739"/>
        <dbReference type="ChEBI" id="CHEBI:13193"/>
        <dbReference type="ChEBI" id="CHEBI:15378"/>
        <dbReference type="ChEBI" id="CHEBI:17319"/>
        <dbReference type="ChEBI" id="CHEBI:17499"/>
        <dbReference type="ChEBI" id="CHEBI:29917"/>
        <dbReference type="ChEBI" id="CHEBI:29961"/>
        <dbReference type="ChEBI" id="CHEBI:57844"/>
        <dbReference type="ChEBI" id="CHEBI:57856"/>
        <dbReference type="ChEBI" id="CHEBI:59789"/>
        <dbReference type="ChEBI" id="CHEBI:64428"/>
        <dbReference type="ChEBI" id="CHEBI:73599"/>
        <dbReference type="EC" id="2.8.4.4"/>
    </reaction>
</comment>
<evidence type="ECO:0000313" key="14">
    <source>
        <dbReference type="EMBL" id="AUO20002.1"/>
    </source>
</evidence>
<dbReference type="GO" id="GO:0035599">
    <property type="term" value="F:aspartic acid methylthiotransferase activity"/>
    <property type="evidence" value="ECO:0007669"/>
    <property type="project" value="TreeGrafter"/>
</dbReference>
<dbReference type="InterPro" id="IPR038135">
    <property type="entry name" value="Methylthiotransferase_N_sf"/>
</dbReference>
<organism evidence="14 15">
    <name type="scientific">Monoglobus pectinilyticus</name>
    <dbReference type="NCBI Taxonomy" id="1981510"/>
    <lineage>
        <taxon>Bacteria</taxon>
        <taxon>Bacillati</taxon>
        <taxon>Bacillota</taxon>
        <taxon>Clostridia</taxon>
        <taxon>Monoglobales</taxon>
        <taxon>Monoglobaceae</taxon>
        <taxon>Monoglobus</taxon>
    </lineage>
</organism>
<keyword evidence="14" id="KW-0689">Ribosomal protein</keyword>
<dbReference type="PANTHER" id="PTHR43837">
    <property type="entry name" value="RIBOSOMAL PROTEIN S12 METHYLTHIOTRANSFERASE RIMO"/>
    <property type="match status" value="1"/>
</dbReference>
<gene>
    <name evidence="10" type="primary">rimO</name>
    <name evidence="14" type="ORF">B9O19_01853</name>
</gene>
<keyword evidence="5 10" id="KW-0949">S-adenosyl-L-methionine</keyword>
<comment type="function">
    <text evidence="10">Catalyzes the methylthiolation of an aspartic acid residue of ribosomal protein uS12.</text>
</comment>
<evidence type="ECO:0000259" key="11">
    <source>
        <dbReference type="PROSITE" id="PS50926"/>
    </source>
</evidence>
<protein>
    <recommendedName>
        <fullName evidence="10">Ribosomal protein uS12 methylthiotransferase RimO</fullName>
        <shortName evidence="10">uS12 MTTase</shortName>
        <shortName evidence="10">uS12 methylthiotransferase</shortName>
        <ecNumber evidence="10">2.8.4.4</ecNumber>
    </recommendedName>
    <alternativeName>
        <fullName evidence="10">Ribosomal protein uS12 (aspartate-C(3))-methylthiotransferase</fullName>
    </alternativeName>
    <alternativeName>
        <fullName evidence="10">Ribosome maturation factor RimO</fullName>
    </alternativeName>
</protein>
<feature type="binding site" evidence="10">
    <location>
        <position position="47"/>
    </location>
    <ligand>
        <name>[4Fe-4S] cluster</name>
        <dbReference type="ChEBI" id="CHEBI:49883"/>
        <label>1</label>
    </ligand>
</feature>
<dbReference type="Pfam" id="PF18693">
    <property type="entry name" value="TRAM_2"/>
    <property type="match status" value="1"/>
</dbReference>
<keyword evidence="14" id="KW-0687">Ribonucleoprotein</keyword>
<dbReference type="Gene3D" id="3.40.50.12160">
    <property type="entry name" value="Methylthiotransferase, N-terminal domain"/>
    <property type="match status" value="1"/>
</dbReference>
<comment type="function">
    <text evidence="1">Catalyzes the methylthiolation of N6-(dimethylallyl)adenosine (i(6)A), leading to the formation of 2-methylthio-N6-(dimethylallyl)adenosine (ms(2)i(6)A) at position 37 in tRNAs that read codons beginning with uridine.</text>
</comment>
<evidence type="ECO:0000256" key="8">
    <source>
        <dbReference type="ARBA" id="ARBA00023014"/>
    </source>
</evidence>
<evidence type="ECO:0000256" key="2">
    <source>
        <dbReference type="ARBA" id="ARBA00022485"/>
    </source>
</evidence>
<dbReference type="CDD" id="cd01335">
    <property type="entry name" value="Radical_SAM"/>
    <property type="match status" value="1"/>
</dbReference>
<dbReference type="Pfam" id="PF00919">
    <property type="entry name" value="UPF0004"/>
    <property type="match status" value="1"/>
</dbReference>
<dbReference type="SMART" id="SM00729">
    <property type="entry name" value="Elp3"/>
    <property type="match status" value="1"/>
</dbReference>
<proteinExistence type="inferred from homology"/>
<feature type="binding site" evidence="10">
    <location>
        <position position="11"/>
    </location>
    <ligand>
        <name>[4Fe-4S] cluster</name>
        <dbReference type="ChEBI" id="CHEBI:49883"/>
        <label>1</label>
    </ligand>
</feature>
<feature type="binding site" evidence="10">
    <location>
        <position position="158"/>
    </location>
    <ligand>
        <name>[4Fe-4S] cluster</name>
        <dbReference type="ChEBI" id="CHEBI:49883"/>
        <label>2</label>
        <note>4Fe-4S-S-AdoMet</note>
    </ligand>
</feature>
<keyword evidence="2 10" id="KW-0004">4Fe-4S</keyword>
<dbReference type="RefSeq" id="WP_306560393.1">
    <property type="nucleotide sequence ID" value="NZ_CP020991.1"/>
</dbReference>
<dbReference type="Proteomes" id="UP000235589">
    <property type="component" value="Chromosome"/>
</dbReference>
<dbReference type="FunFam" id="3.80.30.20:FF:000001">
    <property type="entry name" value="tRNA-2-methylthio-N(6)-dimethylallyladenosine synthase 2"/>
    <property type="match status" value="1"/>
</dbReference>
<dbReference type="InterPro" id="IPR005840">
    <property type="entry name" value="Ribosomal_uS12_MeSTrfase_RimO"/>
</dbReference>
<feature type="binding site" evidence="10">
    <location>
        <position position="81"/>
    </location>
    <ligand>
        <name>[4Fe-4S] cluster</name>
        <dbReference type="ChEBI" id="CHEBI:49883"/>
        <label>1</label>
    </ligand>
</feature>
<dbReference type="GO" id="GO:0103039">
    <property type="term" value="F:protein methylthiotransferase activity"/>
    <property type="evidence" value="ECO:0007669"/>
    <property type="project" value="UniProtKB-EC"/>
</dbReference>
<dbReference type="GO" id="GO:0005840">
    <property type="term" value="C:ribosome"/>
    <property type="evidence" value="ECO:0007669"/>
    <property type="project" value="UniProtKB-KW"/>
</dbReference>
<dbReference type="GO" id="GO:0046872">
    <property type="term" value="F:metal ion binding"/>
    <property type="evidence" value="ECO:0007669"/>
    <property type="project" value="UniProtKB-KW"/>
</dbReference>
<dbReference type="InterPro" id="IPR006638">
    <property type="entry name" value="Elp3/MiaA/NifB-like_rSAM"/>
</dbReference>
<dbReference type="KEGG" id="mpec:B9O19_01853"/>
<evidence type="ECO:0000256" key="10">
    <source>
        <dbReference type="HAMAP-Rule" id="MF_01865"/>
    </source>
</evidence>
<keyword evidence="4 10" id="KW-0808">Transferase</keyword>
<dbReference type="Gene3D" id="2.40.50.140">
    <property type="entry name" value="Nucleic acid-binding proteins"/>
    <property type="match status" value="1"/>
</dbReference>
<dbReference type="InterPro" id="IPR012340">
    <property type="entry name" value="NA-bd_OB-fold"/>
</dbReference>
<feature type="domain" description="MTTase N-terminal" evidence="12">
    <location>
        <begin position="2"/>
        <end position="118"/>
    </location>
</feature>
<feature type="domain" description="Radical SAM core" evidence="13">
    <location>
        <begin position="140"/>
        <end position="371"/>
    </location>
</feature>
<evidence type="ECO:0000256" key="7">
    <source>
        <dbReference type="ARBA" id="ARBA00023004"/>
    </source>
</evidence>
<sequence>MKKISMASLGCSKNQIDSEQMLSILEEAGYEICENEEDANIIIVNTCTFIEDAQRESIDCILELSQYKNSGNAELLIVTGCLAQRYKEQILSEIPEVDAVIGTNEYDRIAEVIESCLNEDDKPVKCSEKPLLCEHERVRTTPGYTAFLKIAEGCDNRCTYCVIPSIRGNYRSRKVEDILDEAHKMAKDGVKEIIVIAQDTTRYGIDIYDEYALPKLLRELCRIDGIEWVRIHYCYPELVTDELIDVIAEENKICNYLDIPIQHINDKILKRMGRRTDKEQIVTLLSKLRRRIPDIVIRTSLIVGFPGESESDFLELNEFVEKAEFDRLGVFTYSREEDTPAYNLPDQVDEEEKVRRQEMIMFTQAEIDDMKNQNKIGSIVKVLVEGRDEIIKSYYGRTYADSMEIDGKVFFKSGRKLNEGDFVDVKVEQAMDMDLFGSEV</sequence>
<evidence type="ECO:0000256" key="1">
    <source>
        <dbReference type="ARBA" id="ARBA00003234"/>
    </source>
</evidence>
<dbReference type="GeneID" id="98063233"/>
<dbReference type="InterPro" id="IPR023404">
    <property type="entry name" value="rSAM_horseshoe"/>
</dbReference>
<dbReference type="PANTHER" id="PTHR43837:SF1">
    <property type="entry name" value="RIBOSOMAL PROTEIN US12 METHYLTHIOTRANSFERASE RIMO"/>
    <property type="match status" value="1"/>
</dbReference>
<dbReference type="EMBL" id="CP020991">
    <property type="protein sequence ID" value="AUO20002.1"/>
    <property type="molecule type" value="Genomic_DNA"/>
</dbReference>
<keyword evidence="7 10" id="KW-0408">Iron</keyword>
<comment type="similarity">
    <text evidence="10">Belongs to the methylthiotransferase family. RimO subfamily.</text>
</comment>
<evidence type="ECO:0000256" key="9">
    <source>
        <dbReference type="ARBA" id="ARBA00051425"/>
    </source>
</evidence>
<dbReference type="PROSITE" id="PS50926">
    <property type="entry name" value="TRAM"/>
    <property type="match status" value="1"/>
</dbReference>
<dbReference type="InterPro" id="IPR002792">
    <property type="entry name" value="TRAM_dom"/>
</dbReference>
<keyword evidence="3 10" id="KW-0963">Cytoplasm</keyword>
<dbReference type="AlphaFoldDB" id="A0A2K9P425"/>
<dbReference type="InterPro" id="IPR058240">
    <property type="entry name" value="rSAM_sf"/>
</dbReference>
<dbReference type="SFLD" id="SFLDG01082">
    <property type="entry name" value="B12-binding_domain_containing"/>
    <property type="match status" value="1"/>
</dbReference>
<evidence type="ECO:0000256" key="3">
    <source>
        <dbReference type="ARBA" id="ARBA00022490"/>
    </source>
</evidence>
<accession>A0A2K9P425</accession>
<dbReference type="InterPro" id="IPR013848">
    <property type="entry name" value="Methylthiotransferase_N"/>
</dbReference>
<dbReference type="SUPFAM" id="SSF102114">
    <property type="entry name" value="Radical SAM enzymes"/>
    <property type="match status" value="1"/>
</dbReference>
<feature type="binding site" evidence="10">
    <location>
        <position position="154"/>
    </location>
    <ligand>
        <name>[4Fe-4S] cluster</name>
        <dbReference type="ChEBI" id="CHEBI:49883"/>
        <label>2</label>
        <note>4Fe-4S-S-AdoMet</note>
    </ligand>
</feature>
<comment type="catalytic activity">
    <reaction evidence="9">
        <text>N(6)-dimethylallyladenosine(37) in tRNA + (sulfur carrier)-SH + AH2 + 2 S-adenosyl-L-methionine = 2-methylsulfanyl-N(6)-dimethylallyladenosine(37) in tRNA + (sulfur carrier)-H + 5'-deoxyadenosine + L-methionine + A + S-adenosyl-L-homocysteine + 2 H(+)</text>
        <dbReference type="Rhea" id="RHEA:37067"/>
        <dbReference type="Rhea" id="RHEA-COMP:10375"/>
        <dbReference type="Rhea" id="RHEA-COMP:10376"/>
        <dbReference type="Rhea" id="RHEA-COMP:14737"/>
        <dbReference type="Rhea" id="RHEA-COMP:14739"/>
        <dbReference type="ChEBI" id="CHEBI:13193"/>
        <dbReference type="ChEBI" id="CHEBI:15378"/>
        <dbReference type="ChEBI" id="CHEBI:17319"/>
        <dbReference type="ChEBI" id="CHEBI:17499"/>
        <dbReference type="ChEBI" id="CHEBI:29917"/>
        <dbReference type="ChEBI" id="CHEBI:57844"/>
        <dbReference type="ChEBI" id="CHEBI:57856"/>
        <dbReference type="ChEBI" id="CHEBI:59789"/>
        <dbReference type="ChEBI" id="CHEBI:64428"/>
        <dbReference type="ChEBI" id="CHEBI:74415"/>
        <dbReference type="ChEBI" id="CHEBI:74417"/>
        <dbReference type="EC" id="2.8.4.3"/>
    </reaction>
</comment>
<reference evidence="14 15" key="1">
    <citation type="submission" date="2017-04" db="EMBL/GenBank/DDBJ databases">
        <title>Monoglobus pectinilyticus 14 draft genome.</title>
        <authorList>
            <person name="Kim C."/>
            <person name="Rosendale D.I."/>
            <person name="Kelly W.J."/>
            <person name="Tannock G.W."/>
            <person name="Patchett M.L."/>
            <person name="Jordens J.Z."/>
        </authorList>
    </citation>
    <scope>NUCLEOTIDE SEQUENCE [LARGE SCALE GENOMIC DNA]</scope>
    <source>
        <strain evidence="14 15">14</strain>
    </source>
</reference>
<evidence type="ECO:0000256" key="5">
    <source>
        <dbReference type="ARBA" id="ARBA00022691"/>
    </source>
</evidence>
<evidence type="ECO:0000256" key="6">
    <source>
        <dbReference type="ARBA" id="ARBA00022723"/>
    </source>
</evidence>
<dbReference type="Pfam" id="PF04055">
    <property type="entry name" value="Radical_SAM"/>
    <property type="match status" value="1"/>
</dbReference>
<evidence type="ECO:0000256" key="4">
    <source>
        <dbReference type="ARBA" id="ARBA00022679"/>
    </source>
</evidence>
<feature type="binding site" evidence="10">
    <location>
        <position position="161"/>
    </location>
    <ligand>
        <name>[4Fe-4S] cluster</name>
        <dbReference type="ChEBI" id="CHEBI:49883"/>
        <label>2</label>
        <note>4Fe-4S-S-AdoMet</note>
    </ligand>
</feature>
<dbReference type="InterPro" id="IPR020612">
    <property type="entry name" value="Methylthiotransferase_CS"/>
</dbReference>
<dbReference type="NCBIfam" id="TIGR00089">
    <property type="entry name" value="MiaB/RimO family radical SAM methylthiotransferase"/>
    <property type="match status" value="1"/>
</dbReference>
<dbReference type="GO" id="GO:0051539">
    <property type="term" value="F:4 iron, 4 sulfur cluster binding"/>
    <property type="evidence" value="ECO:0007669"/>
    <property type="project" value="UniProtKB-UniRule"/>
</dbReference>
<dbReference type="EC" id="2.8.4.4" evidence="10"/>
<evidence type="ECO:0000259" key="13">
    <source>
        <dbReference type="PROSITE" id="PS51918"/>
    </source>
</evidence>
<keyword evidence="15" id="KW-1185">Reference proteome</keyword>
<feature type="domain" description="TRAM" evidence="11">
    <location>
        <begin position="373"/>
        <end position="440"/>
    </location>
</feature>
<dbReference type="FunFam" id="3.40.50.12160:FF:000003">
    <property type="entry name" value="CDK5 regulatory subunit-associated protein 1"/>
    <property type="match status" value="1"/>
</dbReference>
<comment type="cofactor">
    <cofactor evidence="10">
        <name>[4Fe-4S] cluster</name>
        <dbReference type="ChEBI" id="CHEBI:49883"/>
    </cofactor>
    <text evidence="10">Binds 2 [4Fe-4S] clusters. One cluster is coordinated with 3 cysteines and an exchangeable S-adenosyl-L-methionine.</text>
</comment>
<dbReference type="InterPro" id="IPR007197">
    <property type="entry name" value="rSAM"/>
</dbReference>
<dbReference type="GO" id="GO:0005829">
    <property type="term" value="C:cytosol"/>
    <property type="evidence" value="ECO:0007669"/>
    <property type="project" value="TreeGrafter"/>
</dbReference>
<dbReference type="PROSITE" id="PS51449">
    <property type="entry name" value="MTTASE_N"/>
    <property type="match status" value="1"/>
</dbReference>
<keyword evidence="6 10" id="KW-0479">Metal-binding</keyword>
<evidence type="ECO:0000313" key="15">
    <source>
        <dbReference type="Proteomes" id="UP000235589"/>
    </source>
</evidence>
<dbReference type="Gene3D" id="3.80.30.20">
    <property type="entry name" value="tm_1862 like domain"/>
    <property type="match status" value="1"/>
</dbReference>
<dbReference type="SFLD" id="SFLDS00029">
    <property type="entry name" value="Radical_SAM"/>
    <property type="match status" value="1"/>
</dbReference>